<dbReference type="Proteomes" id="UP000244940">
    <property type="component" value="Unassembled WGS sequence"/>
</dbReference>
<accession>A0A2U2CE02</accession>
<evidence type="ECO:0000313" key="2">
    <source>
        <dbReference type="Proteomes" id="UP000244940"/>
    </source>
</evidence>
<comment type="caution">
    <text evidence="1">The sequence shown here is derived from an EMBL/GenBank/DDBJ whole genome shotgun (WGS) entry which is preliminary data.</text>
</comment>
<dbReference type="RefSeq" id="WP_109532228.1">
    <property type="nucleotide sequence ID" value="NZ_QEYD01000003.1"/>
</dbReference>
<keyword evidence="2" id="KW-1185">Reference proteome</keyword>
<name>A0A2U2CE02_9RHOB</name>
<dbReference type="GeneID" id="94364249"/>
<sequence>MILGHAPQEQHSGVEPVFHPLTGCRSVLLVDASDAMRFLDARPNRQSVVLTRMRHLTPAMLSSTNPDAVIAPLMAADWDIVDLGLILEAMGYRGDLFALSRPLPHAELILRELTAICPRLSVHLLYDRQG</sequence>
<protein>
    <submittedName>
        <fullName evidence="1">Uncharacterized protein</fullName>
    </submittedName>
</protein>
<dbReference type="OrthoDB" id="7866638at2"/>
<dbReference type="AlphaFoldDB" id="A0A2U2CE02"/>
<evidence type="ECO:0000313" key="1">
    <source>
        <dbReference type="EMBL" id="PWE30080.1"/>
    </source>
</evidence>
<proteinExistence type="predicted"/>
<dbReference type="EMBL" id="QEYD01000003">
    <property type="protein sequence ID" value="PWE30080.1"/>
    <property type="molecule type" value="Genomic_DNA"/>
</dbReference>
<gene>
    <name evidence="1" type="ORF">C4N9_05070</name>
</gene>
<organism evidence="1 2">
    <name type="scientific">Pararhodobacter marinus</name>
    <dbReference type="NCBI Taxonomy" id="2184063"/>
    <lineage>
        <taxon>Bacteria</taxon>
        <taxon>Pseudomonadati</taxon>
        <taxon>Pseudomonadota</taxon>
        <taxon>Alphaproteobacteria</taxon>
        <taxon>Rhodobacterales</taxon>
        <taxon>Paracoccaceae</taxon>
        <taxon>Pararhodobacter</taxon>
    </lineage>
</organism>
<reference evidence="1 2" key="1">
    <citation type="submission" date="2018-05" db="EMBL/GenBank/DDBJ databases">
        <title>Pararhodobacter marina sp. nov., isolated from deep-sea water of the Indian Ocean.</title>
        <authorList>
            <person name="Lai Q.Sr."/>
            <person name="Liu X."/>
            <person name="Shao Z."/>
        </authorList>
    </citation>
    <scope>NUCLEOTIDE SEQUENCE [LARGE SCALE GENOMIC DNA]</scope>
    <source>
        <strain evidence="1 2">CIC4N-9</strain>
    </source>
</reference>